<reference evidence="3 4" key="1">
    <citation type="submission" date="2017-07" db="EMBL/GenBank/DDBJ databases">
        <title>Recovery of genomes from metagenomes via a dereplication, aggregation, and scoring strategy.</title>
        <authorList>
            <person name="Sieber C.M."/>
            <person name="Probst A.J."/>
            <person name="Sharrar A."/>
            <person name="Thomas B.C."/>
            <person name="Hess M."/>
            <person name="Tringe S.G."/>
            <person name="Banfield J.F."/>
        </authorList>
    </citation>
    <scope>NUCLEOTIDE SEQUENCE [LARGE SCALE GENOMIC DNA]</scope>
    <source>
        <strain evidence="3">JGI_Cruoil_03_51_56</strain>
    </source>
</reference>
<evidence type="ECO:0000313" key="4">
    <source>
        <dbReference type="Proteomes" id="UP000215559"/>
    </source>
</evidence>
<dbReference type="PANTHER" id="PTHR33515:SF1">
    <property type="entry name" value="RIBOSOME-BINDING FACTOR A, CHLOROPLASTIC-RELATED"/>
    <property type="match status" value="1"/>
</dbReference>
<dbReference type="GO" id="GO:0043024">
    <property type="term" value="F:ribosomal small subunit binding"/>
    <property type="evidence" value="ECO:0007669"/>
    <property type="project" value="TreeGrafter"/>
</dbReference>
<dbReference type="InterPro" id="IPR023799">
    <property type="entry name" value="RbfA_dom_sf"/>
</dbReference>
<gene>
    <name evidence="2 3" type="primary">rbfA</name>
    <name evidence="3" type="ORF">CH330_06200</name>
</gene>
<dbReference type="Gene3D" id="3.30.300.20">
    <property type="match status" value="1"/>
</dbReference>
<keyword evidence="1 2" id="KW-0690">Ribosome biogenesis</keyword>
<evidence type="ECO:0000256" key="1">
    <source>
        <dbReference type="ARBA" id="ARBA00022517"/>
    </source>
</evidence>
<name>A0A235BSQ9_UNCW3</name>
<proteinExistence type="inferred from homology"/>
<comment type="function">
    <text evidence="2">One of several proteins that assist in the late maturation steps of the functional core of the 30S ribosomal subunit. Associates with free 30S ribosomal subunits (but not with 30S subunits that are part of 70S ribosomes or polysomes). Required for efficient processing of 16S rRNA. May interact with the 5'-terminal helix region of 16S rRNA.</text>
</comment>
<dbReference type="EMBL" id="NOZP01000114">
    <property type="protein sequence ID" value="OYD15274.1"/>
    <property type="molecule type" value="Genomic_DNA"/>
</dbReference>
<dbReference type="GO" id="GO:0030490">
    <property type="term" value="P:maturation of SSU-rRNA"/>
    <property type="evidence" value="ECO:0007669"/>
    <property type="project" value="UniProtKB-UniRule"/>
</dbReference>
<protein>
    <recommendedName>
        <fullName evidence="2">Ribosome-binding factor A</fullName>
    </recommendedName>
</protein>
<comment type="subunit">
    <text evidence="2">Monomer. Binds 30S ribosomal subunits, but not 50S ribosomal subunits or 70S ribosomes.</text>
</comment>
<comment type="subcellular location">
    <subcellularLocation>
        <location evidence="2">Cytoplasm</location>
    </subcellularLocation>
</comment>
<organism evidence="3 4">
    <name type="scientific">candidate division WOR-3 bacterium JGI_Cruoil_03_51_56</name>
    <dbReference type="NCBI Taxonomy" id="1973747"/>
    <lineage>
        <taxon>Bacteria</taxon>
        <taxon>Bacteria division WOR-3</taxon>
    </lineage>
</organism>
<dbReference type="GO" id="GO:0005829">
    <property type="term" value="C:cytosol"/>
    <property type="evidence" value="ECO:0007669"/>
    <property type="project" value="TreeGrafter"/>
</dbReference>
<keyword evidence="2" id="KW-0963">Cytoplasm</keyword>
<evidence type="ECO:0000256" key="2">
    <source>
        <dbReference type="HAMAP-Rule" id="MF_00003"/>
    </source>
</evidence>
<accession>A0A235BSQ9</accession>
<comment type="caution">
    <text evidence="3">The sequence shown here is derived from an EMBL/GenBank/DDBJ whole genome shotgun (WGS) entry which is preliminary data.</text>
</comment>
<dbReference type="InterPro" id="IPR000238">
    <property type="entry name" value="RbfA"/>
</dbReference>
<dbReference type="Pfam" id="PF02033">
    <property type="entry name" value="RBFA"/>
    <property type="match status" value="1"/>
</dbReference>
<comment type="similarity">
    <text evidence="2">Belongs to the RbfA family.</text>
</comment>
<dbReference type="Proteomes" id="UP000215559">
    <property type="component" value="Unassembled WGS sequence"/>
</dbReference>
<sequence length="112" mass="13047">MQHRQKRIADAIKDAVAEIILEELSDPKIGFVTVTRANVSKDLKNATIYLSIMGDTKKQAEGLKRLDHARNFIRYHLARRVKLRYLPELRFARDEILDQEKRIGDILDHLNP</sequence>
<evidence type="ECO:0000313" key="3">
    <source>
        <dbReference type="EMBL" id="OYD15274.1"/>
    </source>
</evidence>
<dbReference type="AlphaFoldDB" id="A0A235BSQ9"/>
<dbReference type="NCBIfam" id="TIGR00082">
    <property type="entry name" value="rbfA"/>
    <property type="match status" value="1"/>
</dbReference>
<dbReference type="SUPFAM" id="SSF89919">
    <property type="entry name" value="Ribosome-binding factor A, RbfA"/>
    <property type="match status" value="1"/>
</dbReference>
<dbReference type="PANTHER" id="PTHR33515">
    <property type="entry name" value="RIBOSOME-BINDING FACTOR A, CHLOROPLASTIC-RELATED"/>
    <property type="match status" value="1"/>
</dbReference>
<dbReference type="HAMAP" id="MF_00003">
    <property type="entry name" value="RbfA"/>
    <property type="match status" value="1"/>
</dbReference>
<dbReference type="InterPro" id="IPR015946">
    <property type="entry name" value="KH_dom-like_a/b"/>
</dbReference>